<keyword evidence="3" id="KW-1185">Reference proteome</keyword>
<reference evidence="2 3" key="1">
    <citation type="submission" date="2021-07" db="EMBL/GenBank/DDBJ databases">
        <title>Isolation and characterization of bacteria from a gold mining with a capacity of golden bioaccumulation.</title>
        <authorList>
            <person name="Yang X.J."/>
        </authorList>
    </citation>
    <scope>NUCLEOTIDE SEQUENCE [LARGE SCALE GENOMIC DNA]</scope>
    <source>
        <strain evidence="2 3">Au29</strain>
    </source>
</reference>
<evidence type="ECO:0000313" key="2">
    <source>
        <dbReference type="EMBL" id="QYC11679.1"/>
    </source>
</evidence>
<gene>
    <name evidence="2" type="ORF">KWG56_06890</name>
</gene>
<organism evidence="2 3">
    <name type="scientific">Brevundimonas nasdae</name>
    <dbReference type="NCBI Taxonomy" id="172043"/>
    <lineage>
        <taxon>Bacteria</taxon>
        <taxon>Pseudomonadati</taxon>
        <taxon>Pseudomonadota</taxon>
        <taxon>Alphaproteobacteria</taxon>
        <taxon>Caulobacterales</taxon>
        <taxon>Caulobacteraceae</taxon>
        <taxon>Brevundimonas</taxon>
    </lineage>
</organism>
<dbReference type="EMBL" id="CP080034">
    <property type="protein sequence ID" value="QYC11679.1"/>
    <property type="molecule type" value="Genomic_DNA"/>
</dbReference>
<dbReference type="Proteomes" id="UP000824334">
    <property type="component" value="Chromosome"/>
</dbReference>
<keyword evidence="2" id="KW-0675">Receptor</keyword>
<dbReference type="InterPro" id="IPR000157">
    <property type="entry name" value="TIR_dom"/>
</dbReference>
<protein>
    <submittedName>
        <fullName evidence="2">Toll/interleukin-1 receptor domain-containing protein</fullName>
    </submittedName>
</protein>
<dbReference type="GeneID" id="94374984"/>
<dbReference type="RefSeq" id="WP_219354217.1">
    <property type="nucleotide sequence ID" value="NZ_CP080034.1"/>
</dbReference>
<sequence>MASSSSRKPAPKGSLKSDSVRFEAAKLESLFQVLDAIAWLDAPSSSEIAQFAGIDPRTAGKLLKNALHLDLVGPMASGYVLLVPYPYKGPQEQKEAAVREALVRYPLLVSLRQFLRLGEKIEASTRKAATLVGISPFDPDALAPLLRWAQTLGALQADLLAEDLVDAAASGKEQRHKSDKTSRVAFLSHSSADKPFIRQLAADLSANGIGVWLDEQRIHVGDSIPEKVAQGLADSDYFLIAVSEQSVESDWVKKELNGALVNEVERRKVHVLPLKLDSSKMPMAISDKKYADFSKSYKSGLAELVAALKAKIND</sequence>
<name>A0ABX8TM68_9CAUL</name>
<dbReference type="Pfam" id="PF13676">
    <property type="entry name" value="TIR_2"/>
    <property type="match status" value="1"/>
</dbReference>
<feature type="domain" description="TIR" evidence="1">
    <location>
        <begin position="181"/>
        <end position="312"/>
    </location>
</feature>
<proteinExistence type="predicted"/>
<accession>A0ABX8TM68</accession>
<dbReference type="PROSITE" id="PS50104">
    <property type="entry name" value="TIR"/>
    <property type="match status" value="1"/>
</dbReference>
<evidence type="ECO:0000313" key="3">
    <source>
        <dbReference type="Proteomes" id="UP000824334"/>
    </source>
</evidence>
<evidence type="ECO:0000259" key="1">
    <source>
        <dbReference type="PROSITE" id="PS50104"/>
    </source>
</evidence>